<evidence type="ECO:0000256" key="3">
    <source>
        <dbReference type="ARBA" id="ARBA00022448"/>
    </source>
</evidence>
<comment type="caution">
    <text evidence="8">The sequence shown here is derived from an EMBL/GenBank/DDBJ whole genome shotgun (WGS) entry which is preliminary data.</text>
</comment>
<protein>
    <submittedName>
        <fullName evidence="8">Outer membrane efflux protein</fullName>
    </submittedName>
</protein>
<reference evidence="8 9" key="1">
    <citation type="submission" date="2018-08" db="EMBL/GenBank/DDBJ databases">
        <title>Genome analysis of the thermophilic bacterium of the candidate phylum Aminicenantes from deep subsurface aquifer revealed its physiology and ecological role.</title>
        <authorList>
            <person name="Kadnikov V.V."/>
            <person name="Mardanov A.V."/>
            <person name="Beletsky A.V."/>
            <person name="Karnachuk O.V."/>
            <person name="Ravin N.V."/>
        </authorList>
    </citation>
    <scope>NUCLEOTIDE SEQUENCE [LARGE SCALE GENOMIC DNA]</scope>
    <source>
        <strain evidence="8">BY38</strain>
    </source>
</reference>
<dbReference type="InterPro" id="IPR028351">
    <property type="entry name" value="CyaE"/>
</dbReference>
<evidence type="ECO:0000256" key="4">
    <source>
        <dbReference type="ARBA" id="ARBA00022452"/>
    </source>
</evidence>
<dbReference type="PANTHER" id="PTHR30026">
    <property type="entry name" value="OUTER MEMBRANE PROTEIN TOLC"/>
    <property type="match status" value="1"/>
</dbReference>
<keyword evidence="4" id="KW-1134">Transmembrane beta strand</keyword>
<comment type="subcellular location">
    <subcellularLocation>
        <location evidence="1">Cell outer membrane</location>
    </subcellularLocation>
</comment>
<keyword evidence="7" id="KW-0998">Cell outer membrane</keyword>
<dbReference type="GO" id="GO:0015562">
    <property type="term" value="F:efflux transmembrane transporter activity"/>
    <property type="evidence" value="ECO:0007669"/>
    <property type="project" value="InterPro"/>
</dbReference>
<dbReference type="GO" id="GO:0009279">
    <property type="term" value="C:cell outer membrane"/>
    <property type="evidence" value="ECO:0007669"/>
    <property type="project" value="UniProtKB-SubCell"/>
</dbReference>
<keyword evidence="6" id="KW-0472">Membrane</keyword>
<keyword evidence="5" id="KW-0812">Transmembrane</keyword>
<sequence>MKAARFWFLALIVFLAAGWINLPAQEKTANKLELTLDDCLKLALEQNPFYLASLEKESEARAQVHRAVAGFLPTLNAQGSDILDKKVFTVEIPPMVPGGQPQRVKFDFTRTYQMSLNFSFPLFTGGRLTSAYRQANYNYQATQESIKQSRQETILNVKQAFYGYLLARRFLEVAEESVGLAEKHLKNVRNLAEVGMATKFDLLRAEVQLANLQPQLIRARNGLQMSELALKNLLGLDLDQPVEIKGELSFQEVQIDPEESIQKALLNRPEIQQLGYQRRMAGEMVKLARAADLPTVAIGGQINYWSNYLNFKKNNWENYYTISLALNIPIFNGFAAQAQAAQAKALARQLDYSMKGLTEAVRLEVEQAILNYHQAREALLSQQKNVEQAAEAVRLAELNFAEGLATTLDVTTAQVALSQARTNYAQAQYECLMALAQLEKATGESVSGYKSDR</sequence>
<evidence type="ECO:0000256" key="7">
    <source>
        <dbReference type="ARBA" id="ARBA00023237"/>
    </source>
</evidence>
<gene>
    <name evidence="8" type="ORF">OP8BY_0987</name>
</gene>
<dbReference type="GO" id="GO:1990281">
    <property type="term" value="C:efflux pump complex"/>
    <property type="evidence" value="ECO:0007669"/>
    <property type="project" value="TreeGrafter"/>
</dbReference>
<dbReference type="Gene3D" id="1.20.1600.10">
    <property type="entry name" value="Outer membrane efflux proteins (OEP)"/>
    <property type="match status" value="1"/>
</dbReference>
<evidence type="ECO:0000256" key="6">
    <source>
        <dbReference type="ARBA" id="ARBA00023136"/>
    </source>
</evidence>
<proteinExistence type="inferred from homology"/>
<dbReference type="PIRSF" id="PIRSF001892">
    <property type="entry name" value="CyaE"/>
    <property type="match status" value="1"/>
</dbReference>
<accession>A0A3E2BQN0</accession>
<evidence type="ECO:0000256" key="1">
    <source>
        <dbReference type="ARBA" id="ARBA00004442"/>
    </source>
</evidence>
<dbReference type="Proteomes" id="UP000257323">
    <property type="component" value="Unassembled WGS sequence"/>
</dbReference>
<keyword evidence="3" id="KW-0813">Transport</keyword>
<evidence type="ECO:0000256" key="2">
    <source>
        <dbReference type="ARBA" id="ARBA00007613"/>
    </source>
</evidence>
<name>A0A3E2BQN0_9BACT</name>
<evidence type="ECO:0000313" key="9">
    <source>
        <dbReference type="Proteomes" id="UP000257323"/>
    </source>
</evidence>
<dbReference type="AlphaFoldDB" id="A0A3E2BQN0"/>
<dbReference type="PANTHER" id="PTHR30026:SF20">
    <property type="entry name" value="OUTER MEMBRANE PROTEIN TOLC"/>
    <property type="match status" value="1"/>
</dbReference>
<organism evidence="8 9">
    <name type="scientific">Candidatus Saccharicenans subterraneus</name>
    <dbReference type="NCBI Taxonomy" id="2508984"/>
    <lineage>
        <taxon>Bacteria</taxon>
        <taxon>Candidatus Aminicenantota</taxon>
        <taxon>Candidatus Aminicenantia</taxon>
        <taxon>Candidatus Aminicenantales</taxon>
        <taxon>Candidatus Saccharicenantaceae</taxon>
        <taxon>Candidatus Saccharicenans</taxon>
    </lineage>
</organism>
<dbReference type="SUPFAM" id="SSF56954">
    <property type="entry name" value="Outer membrane efflux proteins (OEP)"/>
    <property type="match status" value="1"/>
</dbReference>
<dbReference type="InterPro" id="IPR003423">
    <property type="entry name" value="OMP_efflux"/>
</dbReference>
<evidence type="ECO:0000256" key="5">
    <source>
        <dbReference type="ARBA" id="ARBA00022692"/>
    </source>
</evidence>
<dbReference type="GO" id="GO:0015288">
    <property type="term" value="F:porin activity"/>
    <property type="evidence" value="ECO:0007669"/>
    <property type="project" value="TreeGrafter"/>
</dbReference>
<dbReference type="InterPro" id="IPR051906">
    <property type="entry name" value="TolC-like"/>
</dbReference>
<dbReference type="EMBL" id="QUAH01000001">
    <property type="protein sequence ID" value="RFT17045.1"/>
    <property type="molecule type" value="Genomic_DNA"/>
</dbReference>
<evidence type="ECO:0000313" key="8">
    <source>
        <dbReference type="EMBL" id="RFT17045.1"/>
    </source>
</evidence>
<comment type="similarity">
    <text evidence="2">Belongs to the outer membrane factor (OMF) (TC 1.B.17) family.</text>
</comment>
<dbReference type="Pfam" id="PF02321">
    <property type="entry name" value="OEP"/>
    <property type="match status" value="2"/>
</dbReference>